<accession>A0A4Z0YDH0</accession>
<dbReference type="PANTHER" id="PTHR32332:SF18">
    <property type="entry name" value="2-NITROPROPANE DIOXYGENASE"/>
    <property type="match status" value="1"/>
</dbReference>
<dbReference type="Gene3D" id="3.20.20.70">
    <property type="entry name" value="Aldolase class I"/>
    <property type="match status" value="1"/>
</dbReference>
<keyword evidence="3" id="KW-0285">Flavoprotein</keyword>
<dbReference type="CDD" id="cd04730">
    <property type="entry name" value="NPD_like"/>
    <property type="match status" value="1"/>
</dbReference>
<keyword evidence="6" id="KW-0503">Monooxygenase</keyword>
<name>A0A4Z0YDH0_9FIRM</name>
<comment type="function">
    <text evidence="1">Nitronate monooxygenase that uses molecular oxygen to catalyze the oxidative denitrification of alkyl nitronates. Acts on propionate 3-nitronate (P3N), the presumed physiological substrate. Probably functions in the detoxification of P3N, a metabolic poison produced by plants and fungi as a defense mechanism.</text>
</comment>
<evidence type="ECO:0000256" key="5">
    <source>
        <dbReference type="ARBA" id="ARBA00023002"/>
    </source>
</evidence>
<dbReference type="PANTHER" id="PTHR32332">
    <property type="entry name" value="2-NITROPROPANE DIOXYGENASE"/>
    <property type="match status" value="1"/>
</dbReference>
<dbReference type="GO" id="GO:0018580">
    <property type="term" value="F:nitronate monooxygenase activity"/>
    <property type="evidence" value="ECO:0007669"/>
    <property type="project" value="InterPro"/>
</dbReference>
<dbReference type="OrthoDB" id="9778912at2"/>
<proteinExistence type="predicted"/>
<keyword evidence="7" id="KW-1185">Reference proteome</keyword>
<keyword evidence="5 6" id="KW-0560">Oxidoreductase</keyword>
<dbReference type="InterPro" id="IPR013785">
    <property type="entry name" value="Aldolase_TIM"/>
</dbReference>
<dbReference type="Proteomes" id="UP000297714">
    <property type="component" value="Unassembled WGS sequence"/>
</dbReference>
<evidence type="ECO:0000256" key="4">
    <source>
        <dbReference type="ARBA" id="ARBA00022643"/>
    </source>
</evidence>
<dbReference type="InterPro" id="IPR004136">
    <property type="entry name" value="NMO"/>
</dbReference>
<evidence type="ECO:0000256" key="1">
    <source>
        <dbReference type="ARBA" id="ARBA00003535"/>
    </source>
</evidence>
<evidence type="ECO:0000313" key="7">
    <source>
        <dbReference type="Proteomes" id="UP000297714"/>
    </source>
</evidence>
<evidence type="ECO:0000256" key="3">
    <source>
        <dbReference type="ARBA" id="ARBA00022630"/>
    </source>
</evidence>
<dbReference type="Pfam" id="PF03060">
    <property type="entry name" value="NMO"/>
    <property type="match status" value="1"/>
</dbReference>
<protein>
    <recommendedName>
        <fullName evidence="2">Probable nitronate monooxygenase</fullName>
    </recommendedName>
</protein>
<keyword evidence="4" id="KW-0288">FMN</keyword>
<organism evidence="6 7">
    <name type="scientific">Caproiciproducens galactitolivorans</name>
    <dbReference type="NCBI Taxonomy" id="642589"/>
    <lineage>
        <taxon>Bacteria</taxon>
        <taxon>Bacillati</taxon>
        <taxon>Bacillota</taxon>
        <taxon>Clostridia</taxon>
        <taxon>Eubacteriales</taxon>
        <taxon>Acutalibacteraceae</taxon>
        <taxon>Caproiciproducens</taxon>
    </lineage>
</organism>
<reference evidence="6 7" key="1">
    <citation type="submission" date="2019-04" db="EMBL/GenBank/DDBJ databases">
        <authorList>
            <person name="Poehlein A."/>
            <person name="Bengelsdorf F.R."/>
            <person name="Duerre P."/>
            <person name="Daniel R."/>
        </authorList>
    </citation>
    <scope>NUCLEOTIDE SEQUENCE [LARGE SCALE GENOMIC DNA]</scope>
    <source>
        <strain evidence="6 7">BS-1</strain>
    </source>
</reference>
<comment type="caution">
    <text evidence="6">The sequence shown here is derived from an EMBL/GenBank/DDBJ whole genome shotgun (WGS) entry which is preliminary data.</text>
</comment>
<evidence type="ECO:0000256" key="2">
    <source>
        <dbReference type="ARBA" id="ARBA00013457"/>
    </source>
</evidence>
<dbReference type="AlphaFoldDB" id="A0A4Z0YDH0"/>
<dbReference type="RefSeq" id="WP_135658457.1">
    <property type="nucleotide sequence ID" value="NZ_JAJUFJ010000007.1"/>
</dbReference>
<evidence type="ECO:0000313" key="6">
    <source>
        <dbReference type="EMBL" id="TGJ76950.1"/>
    </source>
</evidence>
<dbReference type="SUPFAM" id="SSF51412">
    <property type="entry name" value="Inosine monophosphate dehydrogenase (IMPDH)"/>
    <property type="match status" value="1"/>
</dbReference>
<dbReference type="EMBL" id="SRMQ01000003">
    <property type="protein sequence ID" value="TGJ76950.1"/>
    <property type="molecule type" value="Genomic_DNA"/>
</dbReference>
<gene>
    <name evidence="6" type="ORF">CAGA_10230</name>
</gene>
<sequence>MAYFDHGPLVIGDLIVPTPVVQGGMGIGVSLSGLAAAVANEGGLGVLSAASVGMVNRKNTPGGNIEALRGEIRRAREKTAGALGVNIMVALSDFGDMVKTSVEEGIDIIFAGAGLPLNLPAFVKKGCKTKLAPIVSSARAVKTISKWWREKYDYIPDAVVVEGPMAGGHLGFRKEQIDDPAYRLENLVPQVIEAIRPLEEQVGRKIPVIAAGGIFTGADIRRFLHLGASAVQMATRFVATDECDADIAFKQAYVDCKKEDIGIIESPVGMPGRAIVNRFLHEAKQGTRRPKACPFHCISTCTRETSPYCISMALINACKGKLDNGFAFIGANGYKVKEIVPVKKLFETLEQEYRQSGGNAEEEET</sequence>